<protein>
    <submittedName>
        <fullName evidence="2">Uncharacterized protein</fullName>
    </submittedName>
</protein>
<evidence type="ECO:0000313" key="2">
    <source>
        <dbReference type="EMBL" id="ORX48401.1"/>
    </source>
</evidence>
<gene>
    <name evidence="2" type="ORF">BCR36DRAFT_80508</name>
</gene>
<feature type="region of interest" description="Disordered" evidence="1">
    <location>
        <begin position="104"/>
        <end position="132"/>
    </location>
</feature>
<evidence type="ECO:0000313" key="3">
    <source>
        <dbReference type="Proteomes" id="UP000193719"/>
    </source>
</evidence>
<reference evidence="2 3" key="1">
    <citation type="submission" date="2016-08" db="EMBL/GenBank/DDBJ databases">
        <title>Genomes of anaerobic fungi encode conserved fungal cellulosomes for biomass hydrolysis.</title>
        <authorList>
            <consortium name="DOE Joint Genome Institute"/>
            <person name="Haitjema C.H."/>
            <person name="Gilmore S.P."/>
            <person name="Henske J.K."/>
            <person name="Solomon K.V."/>
            <person name="De Groot R."/>
            <person name="Kuo A."/>
            <person name="Mondo S.J."/>
            <person name="Salamov A.A."/>
            <person name="Labutti K."/>
            <person name="Zhao Z."/>
            <person name="Chiniquy J."/>
            <person name="Barry K."/>
            <person name="Brewer H.M."/>
            <person name="Purvine S.O."/>
            <person name="Wright A.T."/>
            <person name="Boxma B."/>
            <person name="Van Alen T."/>
            <person name="Hackstein J.H."/>
            <person name="Baker S.E."/>
            <person name="Grigoriev I.V."/>
            <person name="O'Malley M.A."/>
        </authorList>
    </citation>
    <scope>NUCLEOTIDE SEQUENCE [LARGE SCALE GENOMIC DNA]</scope>
    <source>
        <strain evidence="3">finn</strain>
    </source>
</reference>
<dbReference type="AlphaFoldDB" id="A0A1Y1V6Q1"/>
<proteinExistence type="predicted"/>
<feature type="compositionally biased region" description="Basic residues" evidence="1">
    <location>
        <begin position="24"/>
        <end position="38"/>
    </location>
</feature>
<reference evidence="2 3" key="2">
    <citation type="submission" date="2016-08" db="EMBL/GenBank/DDBJ databases">
        <title>Pervasive Adenine N6-methylation of Active Genes in Fungi.</title>
        <authorList>
            <consortium name="DOE Joint Genome Institute"/>
            <person name="Mondo S.J."/>
            <person name="Dannebaum R.O."/>
            <person name="Kuo R.C."/>
            <person name="Labutti K."/>
            <person name="Haridas S."/>
            <person name="Kuo A."/>
            <person name="Salamov A."/>
            <person name="Ahrendt S.R."/>
            <person name="Lipzen A."/>
            <person name="Sullivan W."/>
            <person name="Andreopoulos W.B."/>
            <person name="Clum A."/>
            <person name="Lindquist E."/>
            <person name="Daum C."/>
            <person name="Ramamoorthy G.K."/>
            <person name="Gryganskyi A."/>
            <person name="Culley D."/>
            <person name="Magnuson J.K."/>
            <person name="James T.Y."/>
            <person name="O'Malley M.A."/>
            <person name="Stajich J.E."/>
            <person name="Spatafora J.W."/>
            <person name="Visel A."/>
            <person name="Grigoriev I.V."/>
        </authorList>
    </citation>
    <scope>NUCLEOTIDE SEQUENCE [LARGE SCALE GENOMIC DNA]</scope>
    <source>
        <strain evidence="3">finn</strain>
    </source>
</reference>
<comment type="caution">
    <text evidence="2">The sequence shown here is derived from an EMBL/GenBank/DDBJ whole genome shotgun (WGS) entry which is preliminary data.</text>
</comment>
<name>A0A1Y1V6Q1_9FUNG</name>
<accession>A0A1Y1V6Q1</accession>
<feature type="compositionally biased region" description="Low complexity" evidence="1">
    <location>
        <begin position="39"/>
        <end position="52"/>
    </location>
</feature>
<evidence type="ECO:0000256" key="1">
    <source>
        <dbReference type="SAM" id="MobiDB-lite"/>
    </source>
</evidence>
<dbReference type="Proteomes" id="UP000193719">
    <property type="component" value="Unassembled WGS sequence"/>
</dbReference>
<keyword evidence="3" id="KW-1185">Reference proteome</keyword>
<feature type="region of interest" description="Disordered" evidence="1">
    <location>
        <begin position="1"/>
        <end position="53"/>
    </location>
</feature>
<sequence length="159" mass="18262">MNSSNFNESTPNKTNQNIKNSKSSAKKTLKRKKTKKNISVRSSNSSTPVVSVPKLNTIIEHEFANKRVTRSMQQEAKKIKREMIRKERKKNKKVICIEISDDDGEVEENSTLNKNESQKKKKSNENSYSKENLKLIDSTNDKQDNIQNTENGNTVYLII</sequence>
<feature type="compositionally biased region" description="Polar residues" evidence="1">
    <location>
        <begin position="1"/>
        <end position="20"/>
    </location>
</feature>
<organism evidence="2 3">
    <name type="scientific">Piromyces finnis</name>
    <dbReference type="NCBI Taxonomy" id="1754191"/>
    <lineage>
        <taxon>Eukaryota</taxon>
        <taxon>Fungi</taxon>
        <taxon>Fungi incertae sedis</taxon>
        <taxon>Chytridiomycota</taxon>
        <taxon>Chytridiomycota incertae sedis</taxon>
        <taxon>Neocallimastigomycetes</taxon>
        <taxon>Neocallimastigales</taxon>
        <taxon>Neocallimastigaceae</taxon>
        <taxon>Piromyces</taxon>
    </lineage>
</organism>
<dbReference type="EMBL" id="MCFH01000027">
    <property type="protein sequence ID" value="ORX48401.1"/>
    <property type="molecule type" value="Genomic_DNA"/>
</dbReference>